<dbReference type="PRINTS" id="PR00080">
    <property type="entry name" value="SDRFAMILY"/>
</dbReference>
<dbReference type="PANTHER" id="PTHR43477">
    <property type="entry name" value="DIHYDROANTICAPSIN 7-DEHYDROGENASE"/>
    <property type="match status" value="1"/>
</dbReference>
<reference evidence="4 5" key="1">
    <citation type="submission" date="2023-07" db="EMBL/GenBank/DDBJ databases">
        <authorList>
            <person name="Peeters C."/>
        </authorList>
    </citation>
    <scope>NUCLEOTIDE SEQUENCE [LARGE SCALE GENOMIC DNA]</scope>
    <source>
        <strain evidence="4 5">LMG 18096</strain>
    </source>
</reference>
<dbReference type="Proteomes" id="UP001189663">
    <property type="component" value="Unassembled WGS sequence"/>
</dbReference>
<evidence type="ECO:0000256" key="1">
    <source>
        <dbReference type="ARBA" id="ARBA00006484"/>
    </source>
</evidence>
<dbReference type="CDD" id="cd05368">
    <property type="entry name" value="DHRS6_like_SDR_c"/>
    <property type="match status" value="1"/>
</dbReference>
<dbReference type="Gene3D" id="3.40.50.720">
    <property type="entry name" value="NAD(P)-binding Rossmann-like Domain"/>
    <property type="match status" value="1"/>
</dbReference>
<dbReference type="GO" id="GO:0016491">
    <property type="term" value="F:oxidoreductase activity"/>
    <property type="evidence" value="ECO:0007669"/>
    <property type="project" value="UniProtKB-KW"/>
</dbReference>
<dbReference type="PRINTS" id="PR00081">
    <property type="entry name" value="GDHRDH"/>
</dbReference>
<evidence type="ECO:0000313" key="4">
    <source>
        <dbReference type="EMBL" id="CAJ0804725.1"/>
    </source>
</evidence>
<comment type="similarity">
    <text evidence="1">Belongs to the short-chain dehydrogenases/reductases (SDR) family.</text>
</comment>
<accession>A0ABC8QHR7</accession>
<sequence length="252" mass="26470">MSGAAFPGRLAGKTALVTAAAQGIGRACAERFACEGARVIATDLRIDALNDVPFDVRRLDVRDTQQVNALAAELGGIDILFNCAGFVHAGSVLECDEDAWDFSFDLNVKSMYRTIRAFLPGMLERGGGSVINMSSAASSIKGVPNRFVYGTSKAAVIGLTKAVAADFVARGVRCNAICPGTVVSPSLAQRIDEQARTQGKSRAEVEAAFVARQPMGRLGQPEEIAALAAYLASDEAAFTTGQVHLIDGGWSN</sequence>
<keyword evidence="2 4" id="KW-0560">Oxidoreductase</keyword>
<protein>
    <submittedName>
        <fullName evidence="4">2-keto-3-deoxy-L-fuconate dehydrogenase</fullName>
        <ecNumber evidence="4">1.1.1.-</ecNumber>
    </submittedName>
</protein>
<organism evidence="4 5">
    <name type="scientific">Ralstonia holmesii</name>
    <dbReference type="NCBI Taxonomy" id="3058602"/>
    <lineage>
        <taxon>Bacteria</taxon>
        <taxon>Pseudomonadati</taxon>
        <taxon>Pseudomonadota</taxon>
        <taxon>Betaproteobacteria</taxon>
        <taxon>Burkholderiales</taxon>
        <taxon>Burkholderiaceae</taxon>
        <taxon>Ralstonia</taxon>
    </lineage>
</organism>
<evidence type="ECO:0000313" key="5">
    <source>
        <dbReference type="Proteomes" id="UP001189663"/>
    </source>
</evidence>
<evidence type="ECO:0000256" key="2">
    <source>
        <dbReference type="ARBA" id="ARBA00023002"/>
    </source>
</evidence>
<dbReference type="InterPro" id="IPR002347">
    <property type="entry name" value="SDR_fam"/>
</dbReference>
<comment type="caution">
    <text evidence="4">The sequence shown here is derived from an EMBL/GenBank/DDBJ whole genome shotgun (WGS) entry which is preliminary data.</text>
</comment>
<dbReference type="Pfam" id="PF13561">
    <property type="entry name" value="adh_short_C2"/>
    <property type="match status" value="1"/>
</dbReference>
<dbReference type="InterPro" id="IPR036291">
    <property type="entry name" value="NAD(P)-bd_dom_sf"/>
</dbReference>
<dbReference type="PROSITE" id="PS00061">
    <property type="entry name" value="ADH_SHORT"/>
    <property type="match status" value="1"/>
</dbReference>
<gene>
    <name evidence="4" type="ORF">LMG18096_04497</name>
</gene>
<dbReference type="EMBL" id="CATZAT010000015">
    <property type="protein sequence ID" value="CAJ0804725.1"/>
    <property type="molecule type" value="Genomic_DNA"/>
</dbReference>
<dbReference type="InterPro" id="IPR020904">
    <property type="entry name" value="Sc_DH/Rdtase_CS"/>
</dbReference>
<dbReference type="PANTHER" id="PTHR43477:SF4">
    <property type="entry name" value="DEHYDROGENASE_REDUCTASE SDR FAMILY MEMBER 6"/>
    <property type="match status" value="1"/>
</dbReference>
<name>A0ABC8QHR7_9RALS</name>
<dbReference type="FunFam" id="3.40.50.720:FF:000084">
    <property type="entry name" value="Short-chain dehydrogenase reductase"/>
    <property type="match status" value="1"/>
</dbReference>
<dbReference type="SUPFAM" id="SSF51735">
    <property type="entry name" value="NAD(P)-binding Rossmann-fold domains"/>
    <property type="match status" value="1"/>
</dbReference>
<dbReference type="AlphaFoldDB" id="A0ABC8QHR7"/>
<keyword evidence="5" id="KW-1185">Reference proteome</keyword>
<keyword evidence="3" id="KW-0520">NAD</keyword>
<dbReference type="InterPro" id="IPR051122">
    <property type="entry name" value="SDR_DHRS6-like"/>
</dbReference>
<evidence type="ECO:0000256" key="3">
    <source>
        <dbReference type="ARBA" id="ARBA00023027"/>
    </source>
</evidence>
<dbReference type="RefSeq" id="WP_316684722.1">
    <property type="nucleotide sequence ID" value="NZ_CATVZT010000013.1"/>
</dbReference>
<proteinExistence type="inferred from homology"/>
<dbReference type="EC" id="1.1.1.-" evidence="4"/>